<dbReference type="GO" id="GO:0033696">
    <property type="term" value="P:heterochromatin boundary formation"/>
    <property type="evidence" value="ECO:0007669"/>
    <property type="project" value="EnsemblMetazoa"/>
</dbReference>
<dbReference type="OrthoDB" id="8186171at2759"/>
<dbReference type="PANTHER" id="PTHR35346:SF1">
    <property type="entry name" value="BEN DOMAIN-CONTAINING PROTEIN 6"/>
    <property type="match status" value="1"/>
</dbReference>
<evidence type="ECO:0000313" key="10">
    <source>
        <dbReference type="Proteomes" id="UP000008744"/>
    </source>
</evidence>
<reference evidence="9 10" key="1">
    <citation type="journal article" date="2007" name="Nature">
        <title>Evolution of genes and genomes on the Drosophila phylogeny.</title>
        <authorList>
            <consortium name="Drosophila 12 Genomes Consortium"/>
            <person name="Clark A.G."/>
            <person name="Eisen M.B."/>
            <person name="Smith D.R."/>
            <person name="Bergman C.M."/>
            <person name="Oliver B."/>
            <person name="Markow T.A."/>
            <person name="Kaufman T.C."/>
            <person name="Kellis M."/>
            <person name="Gelbart W."/>
            <person name="Iyer V.N."/>
            <person name="Pollard D.A."/>
            <person name="Sackton T.B."/>
            <person name="Larracuente A.M."/>
            <person name="Singh N.D."/>
            <person name="Abad J.P."/>
            <person name="Abt D.N."/>
            <person name="Adryan B."/>
            <person name="Aguade M."/>
            <person name="Akashi H."/>
            <person name="Anderson W.W."/>
            <person name="Aquadro C.F."/>
            <person name="Ardell D.H."/>
            <person name="Arguello R."/>
            <person name="Artieri C.G."/>
            <person name="Barbash D.A."/>
            <person name="Barker D."/>
            <person name="Barsanti P."/>
            <person name="Batterham P."/>
            <person name="Batzoglou S."/>
            <person name="Begun D."/>
            <person name="Bhutkar A."/>
            <person name="Blanco E."/>
            <person name="Bosak S.A."/>
            <person name="Bradley R.K."/>
            <person name="Brand A.D."/>
            <person name="Brent M.R."/>
            <person name="Brooks A.N."/>
            <person name="Brown R.H."/>
            <person name="Butlin R.K."/>
            <person name="Caggese C."/>
            <person name="Calvi B.R."/>
            <person name="Bernardo de Carvalho A."/>
            <person name="Caspi A."/>
            <person name="Castrezana S."/>
            <person name="Celniker S.E."/>
            <person name="Chang J.L."/>
            <person name="Chapple C."/>
            <person name="Chatterji S."/>
            <person name="Chinwalla A."/>
            <person name="Civetta A."/>
            <person name="Clifton S.W."/>
            <person name="Comeron J.M."/>
            <person name="Costello J.C."/>
            <person name="Coyne J.A."/>
            <person name="Daub J."/>
            <person name="David R.G."/>
            <person name="Delcher A.L."/>
            <person name="Delehaunty K."/>
            <person name="Do C.B."/>
            <person name="Ebling H."/>
            <person name="Edwards K."/>
            <person name="Eickbush T."/>
            <person name="Evans J.D."/>
            <person name="Filipski A."/>
            <person name="Findeiss S."/>
            <person name="Freyhult E."/>
            <person name="Fulton L."/>
            <person name="Fulton R."/>
            <person name="Garcia A.C."/>
            <person name="Gardiner A."/>
            <person name="Garfield D.A."/>
            <person name="Garvin B.E."/>
            <person name="Gibson G."/>
            <person name="Gilbert D."/>
            <person name="Gnerre S."/>
            <person name="Godfrey J."/>
            <person name="Good R."/>
            <person name="Gotea V."/>
            <person name="Gravely B."/>
            <person name="Greenberg A.J."/>
            <person name="Griffiths-Jones S."/>
            <person name="Gross S."/>
            <person name="Guigo R."/>
            <person name="Gustafson E.A."/>
            <person name="Haerty W."/>
            <person name="Hahn M.W."/>
            <person name="Halligan D.L."/>
            <person name="Halpern A.L."/>
            <person name="Halter G.M."/>
            <person name="Han M.V."/>
            <person name="Heger A."/>
            <person name="Hillier L."/>
            <person name="Hinrichs A.S."/>
            <person name="Holmes I."/>
            <person name="Hoskins R.A."/>
            <person name="Hubisz M.J."/>
            <person name="Hultmark D."/>
            <person name="Huntley M.A."/>
            <person name="Jaffe D.B."/>
            <person name="Jagadeeshan S."/>
            <person name="Jeck W.R."/>
            <person name="Johnson J."/>
            <person name="Jones C.D."/>
            <person name="Jordan W.C."/>
            <person name="Karpen G.H."/>
            <person name="Kataoka E."/>
            <person name="Keightley P.D."/>
            <person name="Kheradpour P."/>
            <person name="Kirkness E.F."/>
            <person name="Koerich L.B."/>
            <person name="Kristiansen K."/>
            <person name="Kudrna D."/>
            <person name="Kulathinal R.J."/>
            <person name="Kumar S."/>
            <person name="Kwok R."/>
            <person name="Lander E."/>
            <person name="Langley C.H."/>
            <person name="Lapoint R."/>
            <person name="Lazzaro B.P."/>
            <person name="Lee S.J."/>
            <person name="Levesque L."/>
            <person name="Li R."/>
            <person name="Lin C.F."/>
            <person name="Lin M.F."/>
            <person name="Lindblad-Toh K."/>
            <person name="Llopart A."/>
            <person name="Long M."/>
            <person name="Low L."/>
            <person name="Lozovsky E."/>
            <person name="Lu J."/>
            <person name="Luo M."/>
            <person name="Machado C.A."/>
            <person name="Makalowski W."/>
            <person name="Marzo M."/>
            <person name="Matsuda M."/>
            <person name="Matzkin L."/>
            <person name="McAllister B."/>
            <person name="McBride C.S."/>
            <person name="McKernan B."/>
            <person name="McKernan K."/>
            <person name="Mendez-Lago M."/>
            <person name="Minx P."/>
            <person name="Mollenhauer M.U."/>
            <person name="Montooth K."/>
            <person name="Mount S.M."/>
            <person name="Mu X."/>
            <person name="Myers E."/>
            <person name="Negre B."/>
            <person name="Newfeld S."/>
            <person name="Nielsen R."/>
            <person name="Noor M.A."/>
            <person name="O'Grady P."/>
            <person name="Pachter L."/>
            <person name="Papaceit M."/>
            <person name="Parisi M.J."/>
            <person name="Parisi M."/>
            <person name="Parts L."/>
            <person name="Pedersen J.S."/>
            <person name="Pesole G."/>
            <person name="Phillippy A.M."/>
            <person name="Ponting C.P."/>
            <person name="Pop M."/>
            <person name="Porcelli D."/>
            <person name="Powell J.R."/>
            <person name="Prohaska S."/>
            <person name="Pruitt K."/>
            <person name="Puig M."/>
            <person name="Quesneville H."/>
            <person name="Ram K.R."/>
            <person name="Rand D."/>
            <person name="Rasmussen M.D."/>
            <person name="Reed L.K."/>
            <person name="Reenan R."/>
            <person name="Reily A."/>
            <person name="Remington K.A."/>
            <person name="Rieger T.T."/>
            <person name="Ritchie M.G."/>
            <person name="Robin C."/>
            <person name="Rogers Y.H."/>
            <person name="Rohde C."/>
            <person name="Rozas J."/>
            <person name="Rubenfield M.J."/>
            <person name="Ruiz A."/>
            <person name="Russo S."/>
            <person name="Salzberg S.L."/>
            <person name="Sanchez-Gracia A."/>
            <person name="Saranga D.J."/>
            <person name="Sato H."/>
            <person name="Schaeffer S.W."/>
            <person name="Schatz M.C."/>
            <person name="Schlenke T."/>
            <person name="Schwartz R."/>
            <person name="Segarra C."/>
            <person name="Singh R.S."/>
            <person name="Sirot L."/>
            <person name="Sirota M."/>
            <person name="Sisneros N.B."/>
            <person name="Smith C.D."/>
            <person name="Smith T.F."/>
            <person name="Spieth J."/>
            <person name="Stage D.E."/>
            <person name="Stark A."/>
            <person name="Stephan W."/>
            <person name="Strausberg R.L."/>
            <person name="Strempel S."/>
            <person name="Sturgill D."/>
            <person name="Sutton G."/>
            <person name="Sutton G.G."/>
            <person name="Tao W."/>
            <person name="Teichmann S."/>
            <person name="Tobari Y.N."/>
            <person name="Tomimura Y."/>
            <person name="Tsolas J.M."/>
            <person name="Valente V.L."/>
            <person name="Venter E."/>
            <person name="Venter J.C."/>
            <person name="Vicario S."/>
            <person name="Vieira F.G."/>
            <person name="Vilella A.J."/>
            <person name="Villasante A."/>
            <person name="Walenz B."/>
            <person name="Wang J."/>
            <person name="Wasserman M."/>
            <person name="Watts T."/>
            <person name="Wilson D."/>
            <person name="Wilson R.K."/>
            <person name="Wing R.A."/>
            <person name="Wolfner M.F."/>
            <person name="Wong A."/>
            <person name="Wong G.K."/>
            <person name="Wu C.I."/>
            <person name="Wu G."/>
            <person name="Yamamoto D."/>
            <person name="Yang H.P."/>
            <person name="Yang S.P."/>
            <person name="Yorke J.A."/>
            <person name="Yoshida K."/>
            <person name="Zdobnov E."/>
            <person name="Zhang P."/>
            <person name="Zhang Y."/>
            <person name="Zimin A.V."/>
            <person name="Baldwin J."/>
            <person name="Abdouelleil A."/>
            <person name="Abdulkadir J."/>
            <person name="Abebe A."/>
            <person name="Abera B."/>
            <person name="Abreu J."/>
            <person name="Acer S.C."/>
            <person name="Aftuck L."/>
            <person name="Alexander A."/>
            <person name="An P."/>
            <person name="Anderson E."/>
            <person name="Anderson S."/>
            <person name="Arachi H."/>
            <person name="Azer M."/>
            <person name="Bachantsang P."/>
            <person name="Barry A."/>
            <person name="Bayul T."/>
            <person name="Berlin A."/>
            <person name="Bessette D."/>
            <person name="Bloom T."/>
            <person name="Blye J."/>
            <person name="Boguslavskiy L."/>
            <person name="Bonnet C."/>
            <person name="Boukhgalter B."/>
            <person name="Bourzgui I."/>
            <person name="Brown A."/>
            <person name="Cahill P."/>
            <person name="Channer S."/>
            <person name="Cheshatsang Y."/>
            <person name="Chuda L."/>
            <person name="Citroen M."/>
            <person name="Collymore A."/>
            <person name="Cooke P."/>
            <person name="Costello M."/>
            <person name="D'Aco K."/>
            <person name="Daza R."/>
            <person name="De Haan G."/>
            <person name="DeGray S."/>
            <person name="DeMaso C."/>
            <person name="Dhargay N."/>
            <person name="Dooley K."/>
            <person name="Dooley E."/>
            <person name="Doricent M."/>
            <person name="Dorje P."/>
            <person name="Dorjee K."/>
            <person name="Dupes A."/>
            <person name="Elong R."/>
            <person name="Falk J."/>
            <person name="Farina A."/>
            <person name="Faro S."/>
            <person name="Ferguson D."/>
            <person name="Fisher S."/>
            <person name="Foley C.D."/>
            <person name="Franke A."/>
            <person name="Friedrich D."/>
            <person name="Gadbois L."/>
            <person name="Gearin G."/>
            <person name="Gearin C.R."/>
            <person name="Giannoukos G."/>
            <person name="Goode T."/>
            <person name="Graham J."/>
            <person name="Grandbois E."/>
            <person name="Grewal S."/>
            <person name="Gyaltsen K."/>
            <person name="Hafez N."/>
            <person name="Hagos B."/>
            <person name="Hall J."/>
            <person name="Henson C."/>
            <person name="Hollinger A."/>
            <person name="Honan T."/>
            <person name="Huard M.D."/>
            <person name="Hughes L."/>
            <person name="Hurhula B."/>
            <person name="Husby M.E."/>
            <person name="Kamat A."/>
            <person name="Kanga B."/>
            <person name="Kashin S."/>
            <person name="Khazanovich D."/>
            <person name="Kisner P."/>
            <person name="Lance K."/>
            <person name="Lara M."/>
            <person name="Lee W."/>
            <person name="Lennon N."/>
            <person name="Letendre F."/>
            <person name="LeVine R."/>
            <person name="Lipovsky A."/>
            <person name="Liu X."/>
            <person name="Liu J."/>
            <person name="Liu S."/>
            <person name="Lokyitsang T."/>
            <person name="Lokyitsang Y."/>
            <person name="Lubonja R."/>
            <person name="Lui A."/>
            <person name="MacDonald P."/>
            <person name="Magnisalis V."/>
            <person name="Maru K."/>
            <person name="Matthews C."/>
            <person name="McCusker W."/>
            <person name="McDonough S."/>
            <person name="Mehta T."/>
            <person name="Meldrim J."/>
            <person name="Meneus L."/>
            <person name="Mihai O."/>
            <person name="Mihalev A."/>
            <person name="Mihova T."/>
            <person name="Mittelman R."/>
            <person name="Mlenga V."/>
            <person name="Montmayeur A."/>
            <person name="Mulrain L."/>
            <person name="Navidi A."/>
            <person name="Naylor J."/>
            <person name="Negash T."/>
            <person name="Nguyen T."/>
            <person name="Nguyen N."/>
            <person name="Nicol R."/>
            <person name="Norbu C."/>
            <person name="Norbu N."/>
            <person name="Novod N."/>
            <person name="O'Neill B."/>
            <person name="Osman S."/>
            <person name="Markiewicz E."/>
            <person name="Oyono O.L."/>
            <person name="Patti C."/>
            <person name="Phunkhang P."/>
            <person name="Pierre F."/>
            <person name="Priest M."/>
            <person name="Raghuraman S."/>
            <person name="Rege F."/>
            <person name="Reyes R."/>
            <person name="Rise C."/>
            <person name="Rogov P."/>
            <person name="Ross K."/>
            <person name="Ryan E."/>
            <person name="Settipalli S."/>
            <person name="Shea T."/>
            <person name="Sherpa N."/>
            <person name="Shi L."/>
            <person name="Shih D."/>
            <person name="Sparrow T."/>
            <person name="Spaulding J."/>
            <person name="Stalker J."/>
            <person name="Stange-Thomann N."/>
            <person name="Stavropoulos S."/>
            <person name="Stone C."/>
            <person name="Strader C."/>
            <person name="Tesfaye S."/>
            <person name="Thomson T."/>
            <person name="Thoulutsang Y."/>
            <person name="Thoulutsang D."/>
            <person name="Topham K."/>
            <person name="Topping I."/>
            <person name="Tsamla T."/>
            <person name="Vassiliev H."/>
            <person name="Vo A."/>
            <person name="Wangchuk T."/>
            <person name="Wangdi T."/>
            <person name="Weiand M."/>
            <person name="Wilkinson J."/>
            <person name="Wilson A."/>
            <person name="Yadav S."/>
            <person name="Young G."/>
            <person name="Yu Q."/>
            <person name="Zembek L."/>
            <person name="Zhong D."/>
            <person name="Zimmer A."/>
            <person name="Zwirko Z."/>
            <person name="Jaffe D.B."/>
            <person name="Alvarez P."/>
            <person name="Brockman W."/>
            <person name="Butler J."/>
            <person name="Chin C."/>
            <person name="Gnerre S."/>
            <person name="Grabherr M."/>
            <person name="Kleber M."/>
            <person name="Mauceli E."/>
            <person name="MacCallum I."/>
        </authorList>
    </citation>
    <scope>NUCLEOTIDE SEQUENCE [LARGE SCALE GENOMIC DNA]</scope>
    <source>
        <strain evidence="10">MSH-3 / Tucson 14011-0111.49</strain>
    </source>
</reference>
<feature type="compositionally biased region" description="Basic and acidic residues" evidence="7">
    <location>
        <begin position="224"/>
        <end position="234"/>
    </location>
</feature>
<keyword evidence="6" id="KW-0539">Nucleus</keyword>
<feature type="domain" description="BEN" evidence="8">
    <location>
        <begin position="299"/>
        <end position="397"/>
    </location>
</feature>
<dbReference type="OMA" id="HFEMFRD"/>
<dbReference type="PANTHER" id="PTHR35346">
    <property type="entry name" value="BEN DOMAIN-CONTAINING PROTEIN 6"/>
    <property type="match status" value="1"/>
</dbReference>
<protein>
    <submittedName>
        <fullName evidence="9">GL15989</fullName>
    </submittedName>
</protein>
<evidence type="ECO:0000256" key="1">
    <source>
        <dbReference type="ARBA" id="ARBA00004123"/>
    </source>
</evidence>
<dbReference type="GO" id="GO:0043565">
    <property type="term" value="F:sequence-specific DNA binding"/>
    <property type="evidence" value="ECO:0007669"/>
    <property type="project" value="EnsemblMetazoa"/>
</dbReference>
<keyword evidence="5" id="KW-0804">Transcription</keyword>
<proteinExistence type="predicted"/>
<feature type="region of interest" description="Disordered" evidence="7">
    <location>
        <begin position="224"/>
        <end position="291"/>
    </location>
</feature>
<dbReference type="Proteomes" id="UP000008744">
    <property type="component" value="Unassembled WGS sequence"/>
</dbReference>
<dbReference type="AlphaFoldDB" id="B4GQD9"/>
<evidence type="ECO:0000256" key="6">
    <source>
        <dbReference type="ARBA" id="ARBA00023242"/>
    </source>
</evidence>
<sequence length="409" mass="46961">MDICINCSIRHSHTSSFKFCRDPVEMTLSLSSRDVAALSRFRCLVMMNRRQRLEFALTLLPYDPMTVQLSTEQKRVEDIIARLRTDDSFTEEESYDGKMRRLKDAETDTFVDHTMHDIEVSDNGKLSTLATLTLAAERLLKTQQSEEDRMFQENDLVIDGETASSDADQEILMKSTIKAVNEMKLKLLQQWERNKRKALDLLTIEIEKVQAMDRDDAQRTSHFEMFRDGTEDHNTSTPRTNDEDLGIDDDDEDYVPDSENSRKRKRIKKPVTSTPNAQRPCPDFEFDQDPNSPMVVIGPNGTQVSRNSLSALNWGMTGPSITRKLLCEIFDRDTLAHHTLSGKPSPAFRDCARPSKQQLDPLKVADLVYLMTNTLDMTPREVRTAITTKCADENKMLRSRSLRRQRKSK</sequence>
<keyword evidence="2" id="KW-0678">Repressor</keyword>
<dbReference type="EMBL" id="CH479187">
    <property type="protein sequence ID" value="EDW39811.1"/>
    <property type="molecule type" value="Genomic_DNA"/>
</dbReference>
<accession>B4GQD9</accession>
<dbReference type="InterPro" id="IPR037496">
    <property type="entry name" value="BEND6-like"/>
</dbReference>
<dbReference type="HOGENOM" id="CLU_750683_0_0_1"/>
<dbReference type="SMART" id="SM01025">
    <property type="entry name" value="BEN"/>
    <property type="match status" value="1"/>
</dbReference>
<dbReference type="Pfam" id="PF10523">
    <property type="entry name" value="BEN"/>
    <property type="match status" value="1"/>
</dbReference>
<dbReference type="SMR" id="B4GQD9"/>
<dbReference type="GO" id="GO:0001700">
    <property type="term" value="P:embryonic development via the syncytial blastoderm"/>
    <property type="evidence" value="ECO:0007669"/>
    <property type="project" value="EnsemblMetazoa"/>
</dbReference>
<dbReference type="GO" id="GO:0045746">
    <property type="term" value="P:negative regulation of Notch signaling pathway"/>
    <property type="evidence" value="ECO:0007669"/>
    <property type="project" value="InterPro"/>
</dbReference>
<name>B4GQD9_DROPE</name>
<dbReference type="PROSITE" id="PS51457">
    <property type="entry name" value="BEN"/>
    <property type="match status" value="1"/>
</dbReference>
<dbReference type="PhylomeDB" id="B4GQD9"/>
<dbReference type="GO" id="GO:0005677">
    <property type="term" value="C:chromatin silencing complex"/>
    <property type="evidence" value="ECO:0007669"/>
    <property type="project" value="EnsemblMetazoa"/>
</dbReference>
<evidence type="ECO:0000256" key="4">
    <source>
        <dbReference type="ARBA" id="ARBA00023125"/>
    </source>
</evidence>
<evidence type="ECO:0000256" key="3">
    <source>
        <dbReference type="ARBA" id="ARBA00023015"/>
    </source>
</evidence>
<comment type="subcellular location">
    <subcellularLocation>
        <location evidence="1">Nucleus</location>
    </subcellularLocation>
</comment>
<evidence type="ECO:0000259" key="8">
    <source>
        <dbReference type="PROSITE" id="PS51457"/>
    </source>
</evidence>
<dbReference type="InterPro" id="IPR018379">
    <property type="entry name" value="BEN_domain"/>
</dbReference>
<evidence type="ECO:0000313" key="9">
    <source>
        <dbReference type="EMBL" id="EDW39811.1"/>
    </source>
</evidence>
<evidence type="ECO:0000256" key="5">
    <source>
        <dbReference type="ARBA" id="ARBA00023163"/>
    </source>
</evidence>
<feature type="compositionally biased region" description="Acidic residues" evidence="7">
    <location>
        <begin position="243"/>
        <end position="256"/>
    </location>
</feature>
<keyword evidence="4" id="KW-0238">DNA-binding</keyword>
<dbReference type="GO" id="GO:0003714">
    <property type="term" value="F:transcription corepressor activity"/>
    <property type="evidence" value="ECO:0007669"/>
    <property type="project" value="InterPro"/>
</dbReference>
<gene>
    <name evidence="9" type="primary">Dper\GL15989</name>
    <name evidence="9" type="ORF">Dper_GL15989</name>
</gene>
<dbReference type="FunFam" id="1.10.10.2590:FF:000005">
    <property type="entry name" value="Early boundary activity protein 1"/>
    <property type="match status" value="1"/>
</dbReference>
<keyword evidence="3" id="KW-0805">Transcription regulation</keyword>
<dbReference type="Gene3D" id="1.10.10.2590">
    <property type="entry name" value="BEN domain"/>
    <property type="match status" value="1"/>
</dbReference>
<dbReference type="GO" id="GO:0043035">
    <property type="term" value="F:chromatin insulator sequence binding"/>
    <property type="evidence" value="ECO:0007669"/>
    <property type="project" value="EnsemblMetazoa"/>
</dbReference>
<dbReference type="GO" id="GO:0045666">
    <property type="term" value="P:positive regulation of neuron differentiation"/>
    <property type="evidence" value="ECO:0007669"/>
    <property type="project" value="InterPro"/>
</dbReference>
<dbReference type="STRING" id="7234.B4GQD9"/>
<organism evidence="10">
    <name type="scientific">Drosophila persimilis</name>
    <name type="common">Fruit fly</name>
    <dbReference type="NCBI Taxonomy" id="7234"/>
    <lineage>
        <taxon>Eukaryota</taxon>
        <taxon>Metazoa</taxon>
        <taxon>Ecdysozoa</taxon>
        <taxon>Arthropoda</taxon>
        <taxon>Hexapoda</taxon>
        <taxon>Insecta</taxon>
        <taxon>Pterygota</taxon>
        <taxon>Neoptera</taxon>
        <taxon>Endopterygota</taxon>
        <taxon>Diptera</taxon>
        <taxon>Brachycera</taxon>
        <taxon>Muscomorpha</taxon>
        <taxon>Ephydroidea</taxon>
        <taxon>Drosophilidae</taxon>
        <taxon>Drosophila</taxon>
        <taxon>Sophophora</taxon>
    </lineage>
</organism>
<keyword evidence="10" id="KW-1185">Reference proteome</keyword>
<evidence type="ECO:0000256" key="2">
    <source>
        <dbReference type="ARBA" id="ARBA00022491"/>
    </source>
</evidence>
<dbReference type="eggNOG" id="ENOG502TBXG">
    <property type="taxonomic scope" value="Eukaryota"/>
</dbReference>
<evidence type="ECO:0000256" key="7">
    <source>
        <dbReference type="SAM" id="MobiDB-lite"/>
    </source>
</evidence>